<dbReference type="EMBL" id="JANKAS010000007">
    <property type="protein sequence ID" value="MCR1899117.1"/>
    <property type="molecule type" value="Genomic_DNA"/>
</dbReference>
<dbReference type="Gene3D" id="3.40.50.2300">
    <property type="match status" value="1"/>
</dbReference>
<dbReference type="AlphaFoldDB" id="A0AAE3L019"/>
<dbReference type="GO" id="GO:0009401">
    <property type="term" value="P:phosphoenolpyruvate-dependent sugar phosphotransferase system"/>
    <property type="evidence" value="ECO:0007669"/>
    <property type="project" value="InterPro"/>
</dbReference>
<dbReference type="Proteomes" id="UP001205748">
    <property type="component" value="Unassembled WGS sequence"/>
</dbReference>
<accession>A0AAE3L019</accession>
<reference evidence="3" key="1">
    <citation type="submission" date="2022-07" db="EMBL/GenBank/DDBJ databases">
        <title>Enhanced cultured diversity of the mouse gut microbiota enables custom-made synthetic communities.</title>
        <authorList>
            <person name="Afrizal A."/>
        </authorList>
    </citation>
    <scope>NUCLEOTIDE SEQUENCE</scope>
    <source>
        <strain evidence="3">DSM 28593</strain>
    </source>
</reference>
<evidence type="ECO:0000313" key="3">
    <source>
        <dbReference type="EMBL" id="MCR1899117.1"/>
    </source>
</evidence>
<comment type="caution">
    <text evidence="3">The sequence shown here is derived from an EMBL/GenBank/DDBJ whole genome shotgun (WGS) entry which is preliminary data.</text>
</comment>
<evidence type="ECO:0000259" key="2">
    <source>
        <dbReference type="Pfam" id="PF02302"/>
    </source>
</evidence>
<dbReference type="RefSeq" id="WP_257531134.1">
    <property type="nucleotide sequence ID" value="NZ_JANKAS010000007.1"/>
</dbReference>
<dbReference type="InterPro" id="IPR036095">
    <property type="entry name" value="PTS_EIIB-like_sf"/>
</dbReference>
<evidence type="ECO:0000313" key="4">
    <source>
        <dbReference type="Proteomes" id="UP001205748"/>
    </source>
</evidence>
<name>A0AAE3L019_9FIRM</name>
<dbReference type="GO" id="GO:0008982">
    <property type="term" value="F:protein-N(PI)-phosphohistidine-sugar phosphotransferase activity"/>
    <property type="evidence" value="ECO:0007669"/>
    <property type="project" value="InterPro"/>
</dbReference>
<sequence length="98" mass="10743">MSKKLVLVVCGAGTLTSVIASQGIEEGLKKRGVNEVQVKTGRIDDIERFQNQISVLVSTMNIRQQYSFPVVNAIAFLIGDDYGMEKAIDKVADILKDN</sequence>
<dbReference type="SUPFAM" id="SSF52794">
    <property type="entry name" value="PTS system IIB component-like"/>
    <property type="match status" value="1"/>
</dbReference>
<evidence type="ECO:0000256" key="1">
    <source>
        <dbReference type="ARBA" id="ARBA00022679"/>
    </source>
</evidence>
<gene>
    <name evidence="3" type="ORF">NSA47_08990</name>
</gene>
<feature type="domain" description="Phosphotransferase system EIIB component type 2/3" evidence="2">
    <location>
        <begin position="6"/>
        <end position="86"/>
    </location>
</feature>
<proteinExistence type="predicted"/>
<organism evidence="3 4">
    <name type="scientific">Irregularibacter muris</name>
    <dbReference type="NCBI Taxonomy" id="1796619"/>
    <lineage>
        <taxon>Bacteria</taxon>
        <taxon>Bacillati</taxon>
        <taxon>Bacillota</taxon>
        <taxon>Clostridia</taxon>
        <taxon>Eubacteriales</taxon>
        <taxon>Eubacteriaceae</taxon>
        <taxon>Irregularibacter</taxon>
    </lineage>
</organism>
<keyword evidence="4" id="KW-1185">Reference proteome</keyword>
<dbReference type="Pfam" id="PF02302">
    <property type="entry name" value="PTS_IIB"/>
    <property type="match status" value="1"/>
</dbReference>
<dbReference type="InterPro" id="IPR003501">
    <property type="entry name" value="PTS_EIIB_2/3"/>
</dbReference>
<keyword evidence="1" id="KW-0808">Transferase</keyword>
<protein>
    <recommendedName>
        <fullName evidence="2">Phosphotransferase system EIIB component type 2/3 domain-containing protein</fullName>
    </recommendedName>
</protein>